<dbReference type="EMBL" id="NBNE01011561">
    <property type="protein sequence ID" value="OWY96489.1"/>
    <property type="molecule type" value="Genomic_DNA"/>
</dbReference>
<evidence type="ECO:0000256" key="1">
    <source>
        <dbReference type="SAM" id="SignalP"/>
    </source>
</evidence>
<name>A0A225UWC3_9STRA</name>
<organism evidence="2 3">
    <name type="scientific">Phytophthora megakarya</name>
    <dbReference type="NCBI Taxonomy" id="4795"/>
    <lineage>
        <taxon>Eukaryota</taxon>
        <taxon>Sar</taxon>
        <taxon>Stramenopiles</taxon>
        <taxon>Oomycota</taxon>
        <taxon>Peronosporomycetes</taxon>
        <taxon>Peronosporales</taxon>
        <taxon>Peronosporaceae</taxon>
        <taxon>Phytophthora</taxon>
    </lineage>
</organism>
<feature type="chain" id="PRO_5012827345" evidence="1">
    <location>
        <begin position="23"/>
        <end position="59"/>
    </location>
</feature>
<comment type="caution">
    <text evidence="2">The sequence shown here is derived from an EMBL/GenBank/DDBJ whole genome shotgun (WGS) entry which is preliminary data.</text>
</comment>
<keyword evidence="1" id="KW-0732">Signal</keyword>
<keyword evidence="3" id="KW-1185">Reference proteome</keyword>
<protein>
    <submittedName>
        <fullName evidence="2">RxLR effector protein</fullName>
    </submittedName>
</protein>
<accession>A0A225UWC3</accession>
<proteinExistence type="predicted"/>
<dbReference type="Proteomes" id="UP000198211">
    <property type="component" value="Unassembled WGS sequence"/>
</dbReference>
<feature type="non-terminal residue" evidence="2">
    <location>
        <position position="59"/>
    </location>
</feature>
<evidence type="ECO:0000313" key="2">
    <source>
        <dbReference type="EMBL" id="OWY96489.1"/>
    </source>
</evidence>
<reference evidence="3" key="1">
    <citation type="submission" date="2017-03" db="EMBL/GenBank/DDBJ databases">
        <title>Phytopthora megakarya and P. palmivora, two closely related causual agents of cacao black pod achieved similar genome size and gene model numbers by different mechanisms.</title>
        <authorList>
            <person name="Ali S."/>
            <person name="Shao J."/>
            <person name="Larry D.J."/>
            <person name="Kronmiller B."/>
            <person name="Shen D."/>
            <person name="Strem M.D."/>
            <person name="Melnick R.L."/>
            <person name="Guiltinan M.J."/>
            <person name="Tyler B.M."/>
            <person name="Meinhardt L.W."/>
            <person name="Bailey B.A."/>
        </authorList>
    </citation>
    <scope>NUCLEOTIDE SEQUENCE [LARGE SCALE GENOMIC DNA]</scope>
    <source>
        <strain evidence="3">zdho120</strain>
    </source>
</reference>
<evidence type="ECO:0000313" key="3">
    <source>
        <dbReference type="Proteomes" id="UP000198211"/>
    </source>
</evidence>
<sequence length="59" mass="6395">MRTTRLVSLVATVILLADVVSTATDFNRAQSPQIASDDGLVVRSLSSDTNHGLPKRMLR</sequence>
<gene>
    <name evidence="2" type="ORF">PHMEG_00033233</name>
</gene>
<feature type="signal peptide" evidence="1">
    <location>
        <begin position="1"/>
        <end position="22"/>
    </location>
</feature>
<dbReference type="AlphaFoldDB" id="A0A225UWC3"/>